<keyword evidence="3" id="KW-1185">Reference proteome</keyword>
<dbReference type="GO" id="GO:0006270">
    <property type="term" value="P:DNA replication initiation"/>
    <property type="evidence" value="ECO:0007669"/>
    <property type="project" value="TreeGrafter"/>
</dbReference>
<feature type="domain" description="Origin recognition complex subunit 5 C-terminal" evidence="1">
    <location>
        <begin position="265"/>
        <end position="396"/>
    </location>
</feature>
<sequence>MDFQKRKTLLSLLFNNSRSFSHVNCYGESSAGRSLSISNIIAKNDYGWHYAFADLLYADGSMKLLLKSLSNEIGVKCKGENVMEFWYAVREDYHWPSTSTKKMIIFLDNAQAVVNFPTYAISYFLKSCKDVCGLQIRFVTSAPAPWICYQANSPIGSLPVREFHFRPPCAEACINLIREFEPDISEKFVRYCIDVSFIHSRAPNTLLRIVRNAFASYEESGKGAGVLDFHRMGSCLTSSSHELIGVETKFQSNEDDLISEAFESMPIAMRFLLVASFCASNNASSSDKRFFVKHHGKEKRSEAREMKNDLARQLKAFEPKPANCQRVFFIYKTFCSQFAENDFDKIDLKCVLASVASMGLVTISGPLEAPRVRCLISAECASKIAGSLKIQLRDYLEYTV</sequence>
<accession>A0A8S1H9W2</accession>
<dbReference type="OrthoDB" id="365981at2759"/>
<dbReference type="PANTHER" id="PTHR12705:SF0">
    <property type="entry name" value="ORIGIN RECOGNITION COMPLEX SUBUNIT 5"/>
    <property type="match status" value="1"/>
</dbReference>
<dbReference type="AlphaFoldDB" id="A0A8S1H9W2"/>
<name>A0A8S1H9W2_9PELO</name>
<dbReference type="InterPro" id="IPR020796">
    <property type="entry name" value="ORC5"/>
</dbReference>
<evidence type="ECO:0000313" key="2">
    <source>
        <dbReference type="EMBL" id="CAD6191388.1"/>
    </source>
</evidence>
<evidence type="ECO:0000259" key="1">
    <source>
        <dbReference type="Pfam" id="PF14630"/>
    </source>
</evidence>
<dbReference type="InterPro" id="IPR027417">
    <property type="entry name" value="P-loop_NTPase"/>
</dbReference>
<organism evidence="2 3">
    <name type="scientific">Caenorhabditis auriculariae</name>
    <dbReference type="NCBI Taxonomy" id="2777116"/>
    <lineage>
        <taxon>Eukaryota</taxon>
        <taxon>Metazoa</taxon>
        <taxon>Ecdysozoa</taxon>
        <taxon>Nematoda</taxon>
        <taxon>Chromadorea</taxon>
        <taxon>Rhabditida</taxon>
        <taxon>Rhabditina</taxon>
        <taxon>Rhabditomorpha</taxon>
        <taxon>Rhabditoidea</taxon>
        <taxon>Rhabditidae</taxon>
        <taxon>Peloderinae</taxon>
        <taxon>Caenorhabditis</taxon>
    </lineage>
</organism>
<dbReference type="SUPFAM" id="SSF52540">
    <property type="entry name" value="P-loop containing nucleoside triphosphate hydrolases"/>
    <property type="match status" value="1"/>
</dbReference>
<dbReference type="GO" id="GO:0003688">
    <property type="term" value="F:DNA replication origin binding"/>
    <property type="evidence" value="ECO:0007669"/>
    <property type="project" value="TreeGrafter"/>
</dbReference>
<dbReference type="Proteomes" id="UP000835052">
    <property type="component" value="Unassembled WGS sequence"/>
</dbReference>
<comment type="caution">
    <text evidence="2">The sequence shown here is derived from an EMBL/GenBank/DDBJ whole genome shotgun (WGS) entry which is preliminary data.</text>
</comment>
<proteinExistence type="predicted"/>
<reference evidence="2" key="1">
    <citation type="submission" date="2020-10" db="EMBL/GenBank/DDBJ databases">
        <authorList>
            <person name="Kikuchi T."/>
        </authorList>
    </citation>
    <scope>NUCLEOTIDE SEQUENCE</scope>
    <source>
        <strain evidence="2">NKZ352</strain>
    </source>
</reference>
<dbReference type="InterPro" id="IPR047088">
    <property type="entry name" value="ORC5_C"/>
</dbReference>
<dbReference type="PANTHER" id="PTHR12705">
    <property type="entry name" value="ORIGIN RECOGNITION COMPLEX SUBUNIT 5"/>
    <property type="match status" value="1"/>
</dbReference>
<protein>
    <recommendedName>
        <fullName evidence="1">Origin recognition complex subunit 5 C-terminal domain-containing protein</fullName>
    </recommendedName>
</protein>
<dbReference type="Pfam" id="PF14630">
    <property type="entry name" value="ORC5_C"/>
    <property type="match status" value="1"/>
</dbReference>
<evidence type="ECO:0000313" key="3">
    <source>
        <dbReference type="Proteomes" id="UP000835052"/>
    </source>
</evidence>
<dbReference type="GO" id="GO:0005664">
    <property type="term" value="C:nuclear origin of replication recognition complex"/>
    <property type="evidence" value="ECO:0007669"/>
    <property type="project" value="TreeGrafter"/>
</dbReference>
<gene>
    <name evidence="2" type="ORF">CAUJ_LOCUS7307</name>
</gene>
<dbReference type="EMBL" id="CAJGYM010000020">
    <property type="protein sequence ID" value="CAD6191388.1"/>
    <property type="molecule type" value="Genomic_DNA"/>
</dbReference>